<dbReference type="AlphaFoldDB" id="A0A2T3JL18"/>
<dbReference type="Proteomes" id="UP000241618">
    <property type="component" value="Unassembled WGS sequence"/>
</dbReference>
<sequence>MKLTVDFSALYKAIAPLGGIVTSFTITKRSDSIQSVAKDLVNGKILGEDIQLDEIDGSNGVLIYEGLQVMLYIPDQGNAIESAIVNGKGNGVKRVHIAECRTIIDMRNKGRFHNRYVVTSRIDGKFNVFGQSNVSFNTLEGESDLSPCINCMKELNVEGYLEKTYQNQKDFIVSFSYGRLFESYSSYFKTMPIASADYYSGDYTSNWASISSDLRNELDYICEHCSVSLKDHKKLLHSHHINGNKSDNKRENLRALCADCHKKQPHHGHLYVSNEDTLIINRLRREQGKIDPFNYDDLIRYADSALSGLLSKCKANRIPCGELGSIENISGKLVPLDLCWKSKKVAVIVNKEHKILLKNKGWIVFSVYDAINSFPDFQNLVR</sequence>
<evidence type="ECO:0000313" key="5">
    <source>
        <dbReference type="Proteomes" id="UP000241618"/>
    </source>
</evidence>
<dbReference type="SMART" id="SM00507">
    <property type="entry name" value="HNHc"/>
    <property type="match status" value="1"/>
</dbReference>
<dbReference type="EMBL" id="PYMP01000016">
    <property type="protein sequence ID" value="PSU49658.1"/>
    <property type="molecule type" value="Genomic_DNA"/>
</dbReference>
<reference evidence="4 5" key="1">
    <citation type="submission" date="2018-03" db="EMBL/GenBank/DDBJ databases">
        <title>Whole genome sequencing of Histamine producing bacteria.</title>
        <authorList>
            <person name="Butler K."/>
        </authorList>
    </citation>
    <scope>NUCLEOTIDE SEQUENCE [LARGE SCALE GENOMIC DNA]</scope>
    <source>
        <strain evidence="3 5">FS-6.1</strain>
        <strain evidence="2 4">FS-6.2</strain>
    </source>
</reference>
<accession>A0A2T3JL18</accession>
<dbReference type="CDD" id="cd00085">
    <property type="entry name" value="HNHc"/>
    <property type="match status" value="1"/>
</dbReference>
<evidence type="ECO:0000259" key="1">
    <source>
        <dbReference type="SMART" id="SM00507"/>
    </source>
</evidence>
<name>A0A2T3JL18_PHOPO</name>
<dbReference type="GO" id="GO:0004519">
    <property type="term" value="F:endonuclease activity"/>
    <property type="evidence" value="ECO:0007669"/>
    <property type="project" value="UniProtKB-KW"/>
</dbReference>
<comment type="caution">
    <text evidence="3">The sequence shown here is derived from an EMBL/GenBank/DDBJ whole genome shotgun (WGS) entry which is preliminary data.</text>
</comment>
<dbReference type="Proteomes" id="UP000241405">
    <property type="component" value="Unassembled WGS sequence"/>
</dbReference>
<evidence type="ECO:0000313" key="4">
    <source>
        <dbReference type="Proteomes" id="UP000241405"/>
    </source>
</evidence>
<dbReference type="RefSeq" id="WP_107188937.1">
    <property type="nucleotide sequence ID" value="NZ_PYMN01000001.1"/>
</dbReference>
<proteinExistence type="predicted"/>
<dbReference type="EMBL" id="PYMO01000012">
    <property type="protein sequence ID" value="PSU24470.1"/>
    <property type="molecule type" value="Genomic_DNA"/>
</dbReference>
<keyword evidence="3" id="KW-0255">Endonuclease</keyword>
<keyword evidence="3" id="KW-0378">Hydrolase</keyword>
<gene>
    <name evidence="3" type="ORF">C9J18_15690</name>
    <name evidence="2" type="ORF">CTM96_12560</name>
</gene>
<dbReference type="InterPro" id="IPR003615">
    <property type="entry name" value="HNH_nuc"/>
</dbReference>
<evidence type="ECO:0000313" key="3">
    <source>
        <dbReference type="EMBL" id="PSU49658.1"/>
    </source>
</evidence>
<organism evidence="3 5">
    <name type="scientific">Photobacterium phosphoreum</name>
    <dbReference type="NCBI Taxonomy" id="659"/>
    <lineage>
        <taxon>Bacteria</taxon>
        <taxon>Pseudomonadati</taxon>
        <taxon>Pseudomonadota</taxon>
        <taxon>Gammaproteobacteria</taxon>
        <taxon>Vibrionales</taxon>
        <taxon>Vibrionaceae</taxon>
        <taxon>Photobacterium</taxon>
    </lineage>
</organism>
<evidence type="ECO:0000313" key="2">
    <source>
        <dbReference type="EMBL" id="PSU24470.1"/>
    </source>
</evidence>
<keyword evidence="4" id="KW-1185">Reference proteome</keyword>
<protein>
    <submittedName>
        <fullName evidence="3">HNH endonuclease</fullName>
    </submittedName>
</protein>
<feature type="domain" description="HNH nuclease" evidence="1">
    <location>
        <begin position="210"/>
        <end position="262"/>
    </location>
</feature>
<keyword evidence="3" id="KW-0540">Nuclease</keyword>